<proteinExistence type="predicted"/>
<evidence type="ECO:0000256" key="1">
    <source>
        <dbReference type="ARBA" id="ARBA00022801"/>
    </source>
</evidence>
<reference evidence="2 3" key="1">
    <citation type="submission" date="2015-07" db="EMBL/GenBank/DDBJ databases">
        <authorList>
            <person name="Noorani M."/>
        </authorList>
    </citation>
    <scope>NUCLEOTIDE SEQUENCE [LARGE SCALE GENOMIC DNA]</scope>
    <source>
        <strain evidence="2 3">NRRL B-24567</strain>
    </source>
</reference>
<dbReference type="EMBL" id="LGCN01000220">
    <property type="protein sequence ID" value="KOT33959.1"/>
    <property type="molecule type" value="Genomic_DNA"/>
</dbReference>
<organism evidence="2 3">
    <name type="scientific">Streptomyces caelestis</name>
    <dbReference type="NCBI Taxonomy" id="36816"/>
    <lineage>
        <taxon>Bacteria</taxon>
        <taxon>Bacillati</taxon>
        <taxon>Actinomycetota</taxon>
        <taxon>Actinomycetes</taxon>
        <taxon>Kitasatosporales</taxon>
        <taxon>Streptomycetaceae</taxon>
        <taxon>Streptomyces</taxon>
    </lineage>
</organism>
<keyword evidence="1" id="KW-0378">Hydrolase</keyword>
<comment type="caution">
    <text evidence="2">The sequence shown here is derived from an EMBL/GenBank/DDBJ whole genome shotgun (WGS) entry which is preliminary data.</text>
</comment>
<dbReference type="GO" id="GO:0005975">
    <property type="term" value="P:carbohydrate metabolic process"/>
    <property type="evidence" value="ECO:0007669"/>
    <property type="project" value="InterPro"/>
</dbReference>
<dbReference type="GO" id="GO:0004553">
    <property type="term" value="F:hydrolase activity, hydrolyzing O-glycosyl compounds"/>
    <property type="evidence" value="ECO:0007669"/>
    <property type="project" value="InterPro"/>
</dbReference>
<sequence>MNADVAAENTSASSLWNDPTVSATVRVDALIGAMTLEEKIAQLYGVWVGASVNGGEVAPHQHDMEEAVDLDALLPAGLGQLTRPFGTIPVDPALGALSLARTQSRIAATNRFGIPALAHEECLAGFAAWGATAYPVPLSWGATFDPDVV</sequence>
<evidence type="ECO:0000313" key="2">
    <source>
        <dbReference type="EMBL" id="KOT33959.1"/>
    </source>
</evidence>
<gene>
    <name evidence="2" type="ORF">ADK41_26765</name>
</gene>
<dbReference type="Gene3D" id="3.20.20.300">
    <property type="entry name" value="Glycoside hydrolase, family 3, N-terminal domain"/>
    <property type="match status" value="1"/>
</dbReference>
<feature type="non-terminal residue" evidence="2">
    <location>
        <position position="149"/>
    </location>
</feature>
<dbReference type="InterPro" id="IPR036962">
    <property type="entry name" value="Glyco_hydro_3_N_sf"/>
</dbReference>
<name>A0A0M8QM45_9ACTN</name>
<dbReference type="InterPro" id="IPR017853">
    <property type="entry name" value="GH"/>
</dbReference>
<dbReference type="SUPFAM" id="SSF51445">
    <property type="entry name" value="(Trans)glycosidases"/>
    <property type="match status" value="1"/>
</dbReference>
<dbReference type="Proteomes" id="UP000037773">
    <property type="component" value="Unassembled WGS sequence"/>
</dbReference>
<accession>A0A0M8QM45</accession>
<dbReference type="AlphaFoldDB" id="A0A0M8QM45"/>
<protein>
    <submittedName>
        <fullName evidence="2">Beta-glucosidase</fullName>
    </submittedName>
</protein>
<keyword evidence="3" id="KW-1185">Reference proteome</keyword>
<evidence type="ECO:0000313" key="3">
    <source>
        <dbReference type="Proteomes" id="UP000037773"/>
    </source>
</evidence>